<sequence>MVRKDSTIDIIPVDIVANTLICVAWHTATTRPEHVAVYHCTSGAFQRHTWGEWTEVVQKNVLRYPLPQAVRYPKFEVTGSPLRHSANHWCLHYLPACAGDLALRIMGREPRLVPDCLFRHDIQNIEWGPYWEQHMLGIRKYLFKAEDEKLPDARRQLKRLYAVHLSLKLLLLALVSPLLMTQAAWEMGYSMKTVVTGLYEMVFTL</sequence>
<dbReference type="AlphaFoldDB" id="A0AAQ4DLJ9"/>
<dbReference type="PANTHER" id="PTHR11011">
    <property type="entry name" value="MALE STERILITY PROTEIN 2-RELATED"/>
    <property type="match status" value="1"/>
</dbReference>
<protein>
    <recommendedName>
        <fullName evidence="4">Fatty acyl-CoA reductase</fullName>
    </recommendedName>
</protein>
<gene>
    <name evidence="2" type="ORF">V5799_034052</name>
</gene>
<dbReference type="PANTHER" id="PTHR11011:SF116">
    <property type="entry name" value="FATTY ACYL-COA REDUCTASE CG5065-RELATED"/>
    <property type="match status" value="1"/>
</dbReference>
<keyword evidence="3" id="KW-1185">Reference proteome</keyword>
<name>A0AAQ4DLJ9_AMBAM</name>
<reference evidence="2 3" key="1">
    <citation type="journal article" date="2023" name="Arcadia Sci">
        <title>De novo assembly of a long-read Amblyomma americanum tick genome.</title>
        <authorList>
            <person name="Chou S."/>
            <person name="Poskanzer K.E."/>
            <person name="Rollins M."/>
            <person name="Thuy-Boun P.S."/>
        </authorList>
    </citation>
    <scope>NUCLEOTIDE SEQUENCE [LARGE SCALE GENOMIC DNA]</scope>
    <source>
        <strain evidence="2">F_SG_1</strain>
        <tissue evidence="2">Salivary glands</tissue>
    </source>
</reference>
<evidence type="ECO:0000313" key="3">
    <source>
        <dbReference type="Proteomes" id="UP001321473"/>
    </source>
</evidence>
<dbReference type="InterPro" id="IPR026055">
    <property type="entry name" value="FAR"/>
</dbReference>
<dbReference type="EMBL" id="JARKHS020029413">
    <property type="protein sequence ID" value="KAK8763339.1"/>
    <property type="molecule type" value="Genomic_DNA"/>
</dbReference>
<evidence type="ECO:0000313" key="2">
    <source>
        <dbReference type="EMBL" id="KAK8763339.1"/>
    </source>
</evidence>
<feature type="transmembrane region" description="Helical" evidence="1">
    <location>
        <begin position="165"/>
        <end position="185"/>
    </location>
</feature>
<comment type="caution">
    <text evidence="2">The sequence shown here is derived from an EMBL/GenBank/DDBJ whole genome shotgun (WGS) entry which is preliminary data.</text>
</comment>
<dbReference type="Proteomes" id="UP001321473">
    <property type="component" value="Unassembled WGS sequence"/>
</dbReference>
<organism evidence="2 3">
    <name type="scientific">Amblyomma americanum</name>
    <name type="common">Lone star tick</name>
    <dbReference type="NCBI Taxonomy" id="6943"/>
    <lineage>
        <taxon>Eukaryota</taxon>
        <taxon>Metazoa</taxon>
        <taxon>Ecdysozoa</taxon>
        <taxon>Arthropoda</taxon>
        <taxon>Chelicerata</taxon>
        <taxon>Arachnida</taxon>
        <taxon>Acari</taxon>
        <taxon>Parasitiformes</taxon>
        <taxon>Ixodida</taxon>
        <taxon>Ixodoidea</taxon>
        <taxon>Ixodidae</taxon>
        <taxon>Amblyomminae</taxon>
        <taxon>Amblyomma</taxon>
    </lineage>
</organism>
<keyword evidence="1" id="KW-0812">Transmembrane</keyword>
<dbReference type="GO" id="GO:0035336">
    <property type="term" value="P:long-chain fatty-acyl-CoA metabolic process"/>
    <property type="evidence" value="ECO:0007669"/>
    <property type="project" value="TreeGrafter"/>
</dbReference>
<dbReference type="Gene3D" id="3.40.50.720">
    <property type="entry name" value="NAD(P)-binding Rossmann-like Domain"/>
    <property type="match status" value="1"/>
</dbReference>
<evidence type="ECO:0000256" key="1">
    <source>
        <dbReference type="SAM" id="Phobius"/>
    </source>
</evidence>
<accession>A0AAQ4DLJ9</accession>
<dbReference type="GO" id="GO:0005777">
    <property type="term" value="C:peroxisome"/>
    <property type="evidence" value="ECO:0007669"/>
    <property type="project" value="TreeGrafter"/>
</dbReference>
<evidence type="ECO:0008006" key="4">
    <source>
        <dbReference type="Google" id="ProtNLM"/>
    </source>
</evidence>
<keyword evidence="1" id="KW-1133">Transmembrane helix</keyword>
<proteinExistence type="predicted"/>
<dbReference type="GO" id="GO:0080019">
    <property type="term" value="F:alcohol-forming very long-chain fatty acyl-CoA reductase activity"/>
    <property type="evidence" value="ECO:0007669"/>
    <property type="project" value="InterPro"/>
</dbReference>
<keyword evidence="1" id="KW-0472">Membrane</keyword>